<reference evidence="1" key="2">
    <citation type="journal article" date="2015" name="Fish Shellfish Immunol.">
        <title>Early steps in the European eel (Anguilla anguilla)-Vibrio vulnificus interaction in the gills: Role of the RtxA13 toxin.</title>
        <authorList>
            <person name="Callol A."/>
            <person name="Pajuelo D."/>
            <person name="Ebbesson L."/>
            <person name="Teles M."/>
            <person name="MacKenzie S."/>
            <person name="Amaro C."/>
        </authorList>
    </citation>
    <scope>NUCLEOTIDE SEQUENCE</scope>
</reference>
<dbReference type="EMBL" id="GBXM01035038">
    <property type="protein sequence ID" value="JAH73539.1"/>
    <property type="molecule type" value="Transcribed_RNA"/>
</dbReference>
<sequence>MKVKMIMLLFQILAIFNPQVRFSWHS</sequence>
<proteinExistence type="predicted"/>
<organism evidence="1">
    <name type="scientific">Anguilla anguilla</name>
    <name type="common">European freshwater eel</name>
    <name type="synonym">Muraena anguilla</name>
    <dbReference type="NCBI Taxonomy" id="7936"/>
    <lineage>
        <taxon>Eukaryota</taxon>
        <taxon>Metazoa</taxon>
        <taxon>Chordata</taxon>
        <taxon>Craniata</taxon>
        <taxon>Vertebrata</taxon>
        <taxon>Euteleostomi</taxon>
        <taxon>Actinopterygii</taxon>
        <taxon>Neopterygii</taxon>
        <taxon>Teleostei</taxon>
        <taxon>Anguilliformes</taxon>
        <taxon>Anguillidae</taxon>
        <taxon>Anguilla</taxon>
    </lineage>
</organism>
<reference evidence="1" key="1">
    <citation type="submission" date="2014-11" db="EMBL/GenBank/DDBJ databases">
        <authorList>
            <person name="Amaro Gonzalez C."/>
        </authorList>
    </citation>
    <scope>NUCLEOTIDE SEQUENCE</scope>
</reference>
<evidence type="ECO:0000313" key="1">
    <source>
        <dbReference type="EMBL" id="JAH73539.1"/>
    </source>
</evidence>
<name>A0A0E9V5Z3_ANGAN</name>
<protein>
    <submittedName>
        <fullName evidence="1">Uncharacterized protein</fullName>
    </submittedName>
</protein>
<accession>A0A0E9V5Z3</accession>
<dbReference type="AlphaFoldDB" id="A0A0E9V5Z3"/>